<dbReference type="SUPFAM" id="SSF103473">
    <property type="entry name" value="MFS general substrate transporter"/>
    <property type="match status" value="1"/>
</dbReference>
<dbReference type="PANTHER" id="PTHR48021">
    <property type="match status" value="1"/>
</dbReference>
<evidence type="ECO:0000256" key="5">
    <source>
        <dbReference type="SAM" id="Phobius"/>
    </source>
</evidence>
<protein>
    <submittedName>
        <fullName evidence="7">Sugar transporter</fullName>
    </submittedName>
</protein>
<dbReference type="InterPro" id="IPR050549">
    <property type="entry name" value="MFS_Trehalose_Transporter"/>
</dbReference>
<comment type="caution">
    <text evidence="7">The sequence shown here is derived from an EMBL/GenBank/DDBJ whole genome shotgun (WGS) entry which is preliminary data.</text>
</comment>
<evidence type="ECO:0000256" key="1">
    <source>
        <dbReference type="ARBA" id="ARBA00004141"/>
    </source>
</evidence>
<feature type="transmembrane region" description="Helical" evidence="5">
    <location>
        <begin position="54"/>
        <end position="74"/>
    </location>
</feature>
<dbReference type="Pfam" id="PF00083">
    <property type="entry name" value="Sugar_tr"/>
    <property type="match status" value="1"/>
</dbReference>
<feature type="transmembrane region" description="Helical" evidence="5">
    <location>
        <begin position="140"/>
        <end position="161"/>
    </location>
</feature>
<accession>A0AAW1J1P3</accession>
<dbReference type="Proteomes" id="UP001458880">
    <property type="component" value="Unassembled WGS sequence"/>
</dbReference>
<organism evidence="7 8">
    <name type="scientific">Popillia japonica</name>
    <name type="common">Japanese beetle</name>
    <dbReference type="NCBI Taxonomy" id="7064"/>
    <lineage>
        <taxon>Eukaryota</taxon>
        <taxon>Metazoa</taxon>
        <taxon>Ecdysozoa</taxon>
        <taxon>Arthropoda</taxon>
        <taxon>Hexapoda</taxon>
        <taxon>Insecta</taxon>
        <taxon>Pterygota</taxon>
        <taxon>Neoptera</taxon>
        <taxon>Endopterygota</taxon>
        <taxon>Coleoptera</taxon>
        <taxon>Polyphaga</taxon>
        <taxon>Scarabaeiformia</taxon>
        <taxon>Scarabaeidae</taxon>
        <taxon>Rutelinae</taxon>
        <taxon>Popillia</taxon>
    </lineage>
</organism>
<dbReference type="Gene3D" id="1.20.1250.20">
    <property type="entry name" value="MFS general substrate transporter like domains"/>
    <property type="match status" value="1"/>
</dbReference>
<gene>
    <name evidence="7" type="ORF">QE152_g31893</name>
</gene>
<dbReference type="EMBL" id="JASPKY010000450">
    <property type="protein sequence ID" value="KAK9696470.1"/>
    <property type="molecule type" value="Genomic_DNA"/>
</dbReference>
<dbReference type="GO" id="GO:0016020">
    <property type="term" value="C:membrane"/>
    <property type="evidence" value="ECO:0007669"/>
    <property type="project" value="UniProtKB-SubCell"/>
</dbReference>
<evidence type="ECO:0000256" key="3">
    <source>
        <dbReference type="ARBA" id="ARBA00022989"/>
    </source>
</evidence>
<evidence type="ECO:0000313" key="8">
    <source>
        <dbReference type="Proteomes" id="UP001458880"/>
    </source>
</evidence>
<dbReference type="PANTHER" id="PTHR48021:SF1">
    <property type="entry name" value="GH07001P-RELATED"/>
    <property type="match status" value="1"/>
</dbReference>
<dbReference type="InterPro" id="IPR005829">
    <property type="entry name" value="Sugar_transporter_CS"/>
</dbReference>
<keyword evidence="3 5" id="KW-1133">Transmembrane helix</keyword>
<reference evidence="7 8" key="1">
    <citation type="journal article" date="2024" name="BMC Genomics">
        <title>De novo assembly and annotation of Popillia japonica's genome with initial clues to its potential as an invasive pest.</title>
        <authorList>
            <person name="Cucini C."/>
            <person name="Boschi S."/>
            <person name="Funari R."/>
            <person name="Cardaioli E."/>
            <person name="Iannotti N."/>
            <person name="Marturano G."/>
            <person name="Paoli F."/>
            <person name="Bruttini M."/>
            <person name="Carapelli A."/>
            <person name="Frati F."/>
            <person name="Nardi F."/>
        </authorList>
    </citation>
    <scope>NUCLEOTIDE SEQUENCE [LARGE SCALE GENOMIC DNA]</scope>
    <source>
        <strain evidence="7">DMR45628</strain>
    </source>
</reference>
<keyword evidence="8" id="KW-1185">Reference proteome</keyword>
<dbReference type="AlphaFoldDB" id="A0AAW1J1P3"/>
<dbReference type="InterPro" id="IPR020846">
    <property type="entry name" value="MFS_dom"/>
</dbReference>
<keyword evidence="4 5" id="KW-0472">Membrane</keyword>
<evidence type="ECO:0000259" key="6">
    <source>
        <dbReference type="PROSITE" id="PS50850"/>
    </source>
</evidence>
<dbReference type="InterPro" id="IPR005828">
    <property type="entry name" value="MFS_sugar_transport-like"/>
</dbReference>
<keyword evidence="2 5" id="KW-0812">Transmembrane</keyword>
<comment type="subcellular location">
    <subcellularLocation>
        <location evidence="1">Membrane</location>
        <topology evidence="1">Multi-pass membrane protein</topology>
    </subcellularLocation>
</comment>
<keyword evidence="7" id="KW-0813">Transport</keyword>
<dbReference type="InterPro" id="IPR036259">
    <property type="entry name" value="MFS_trans_sf"/>
</dbReference>
<evidence type="ECO:0000256" key="4">
    <source>
        <dbReference type="ARBA" id="ARBA00023136"/>
    </source>
</evidence>
<proteinExistence type="predicted"/>
<name>A0AAW1J1P3_POPJA</name>
<dbReference type="GO" id="GO:0022857">
    <property type="term" value="F:transmembrane transporter activity"/>
    <property type="evidence" value="ECO:0007669"/>
    <property type="project" value="InterPro"/>
</dbReference>
<feature type="domain" description="Major facilitator superfamily (MFS) profile" evidence="6">
    <location>
        <begin position="12"/>
        <end position="164"/>
    </location>
</feature>
<dbReference type="PROSITE" id="PS50850">
    <property type="entry name" value="MFS"/>
    <property type="match status" value="1"/>
</dbReference>
<evidence type="ECO:0000313" key="7">
    <source>
        <dbReference type="EMBL" id="KAK9696470.1"/>
    </source>
</evidence>
<dbReference type="PROSITE" id="PS00216">
    <property type="entry name" value="SUGAR_TRANSPORT_1"/>
    <property type="match status" value="1"/>
</dbReference>
<keyword evidence="7" id="KW-0762">Sugar transport</keyword>
<sequence length="164" mass="17931">MSDEAQRPKKMMQVVGAIAATMGGLTLGTVIGWSSPASSIYIDSGDVTKYQFTHISSIMCLGAAAAQPYIFLTLDRIGRKWSMIIVAIPIIIFYMLIGIVTNWIVILIGRFCLGFCAGAFCVAAPTYIGEYSDKHIRGMLGVMFQFLLVIGIELSYILGLFESR</sequence>
<evidence type="ECO:0000256" key="2">
    <source>
        <dbReference type="ARBA" id="ARBA00022692"/>
    </source>
</evidence>
<feature type="transmembrane region" description="Helical" evidence="5">
    <location>
        <begin position="81"/>
        <end position="97"/>
    </location>
</feature>
<feature type="transmembrane region" description="Helical" evidence="5">
    <location>
        <begin position="12"/>
        <end position="34"/>
    </location>
</feature>